<dbReference type="SMART" id="SM00304">
    <property type="entry name" value="HAMP"/>
    <property type="match status" value="1"/>
</dbReference>
<gene>
    <name evidence="5" type="ORF">HKT17_02575</name>
</gene>
<feature type="transmembrane region" description="Helical" evidence="2">
    <location>
        <begin position="135"/>
        <end position="157"/>
    </location>
</feature>
<dbReference type="EC" id="2.7.7.65" evidence="1"/>
<dbReference type="Pfam" id="PF00672">
    <property type="entry name" value="HAMP"/>
    <property type="match status" value="1"/>
</dbReference>
<evidence type="ECO:0000313" key="5">
    <source>
        <dbReference type="EMBL" id="QJR28670.1"/>
    </source>
</evidence>
<feature type="domain" description="HAMP" evidence="3">
    <location>
        <begin position="159"/>
        <end position="211"/>
    </location>
</feature>
<dbReference type="PROSITE" id="PS50885">
    <property type="entry name" value="HAMP"/>
    <property type="match status" value="1"/>
</dbReference>
<dbReference type="InterPro" id="IPR003660">
    <property type="entry name" value="HAMP_dom"/>
</dbReference>
<accession>A0ABX6N433</accession>
<evidence type="ECO:0000313" key="6">
    <source>
        <dbReference type="Proteomes" id="UP000501130"/>
    </source>
</evidence>
<dbReference type="SMART" id="SM00267">
    <property type="entry name" value="GGDEF"/>
    <property type="match status" value="1"/>
</dbReference>
<organism evidence="5 6">
    <name type="scientific">Limnobacter profundi</name>
    <dbReference type="NCBI Taxonomy" id="2732163"/>
    <lineage>
        <taxon>Bacteria</taxon>
        <taxon>Pseudomonadati</taxon>
        <taxon>Pseudomonadota</taxon>
        <taxon>Betaproteobacteria</taxon>
        <taxon>Burkholderiales</taxon>
        <taxon>Burkholderiaceae</taxon>
        <taxon>Limnobacter</taxon>
    </lineage>
</organism>
<dbReference type="Pfam" id="PF00990">
    <property type="entry name" value="GGDEF"/>
    <property type="match status" value="1"/>
</dbReference>
<evidence type="ECO:0000256" key="2">
    <source>
        <dbReference type="SAM" id="Phobius"/>
    </source>
</evidence>
<dbReference type="Proteomes" id="UP000501130">
    <property type="component" value="Chromosome"/>
</dbReference>
<keyword evidence="6" id="KW-1185">Reference proteome</keyword>
<dbReference type="CDD" id="cd06225">
    <property type="entry name" value="HAMP"/>
    <property type="match status" value="1"/>
</dbReference>
<name>A0ABX6N433_9BURK</name>
<protein>
    <recommendedName>
        <fullName evidence="1">diguanylate cyclase</fullName>
        <ecNumber evidence="1">2.7.7.65</ecNumber>
    </recommendedName>
</protein>
<reference evidence="5 6" key="1">
    <citation type="submission" date="2020-05" db="EMBL/GenBank/DDBJ databases">
        <title>Compete genome of Limnobacter sp. SAORIC-580.</title>
        <authorList>
            <person name="Song J."/>
            <person name="Cho J.-C."/>
        </authorList>
    </citation>
    <scope>NUCLEOTIDE SEQUENCE [LARGE SCALE GENOMIC DNA]</scope>
    <source>
        <strain evidence="5 6">SAORIC-580</strain>
    </source>
</reference>
<dbReference type="PANTHER" id="PTHR45138:SF6">
    <property type="entry name" value="DIGUANYLATE CYCLASE DGCN"/>
    <property type="match status" value="1"/>
</dbReference>
<evidence type="ECO:0000256" key="1">
    <source>
        <dbReference type="ARBA" id="ARBA00012528"/>
    </source>
</evidence>
<keyword evidence="2" id="KW-0812">Transmembrane</keyword>
<dbReference type="SUPFAM" id="SSF55073">
    <property type="entry name" value="Nucleotide cyclase"/>
    <property type="match status" value="1"/>
</dbReference>
<dbReference type="PROSITE" id="PS50887">
    <property type="entry name" value="GGDEF"/>
    <property type="match status" value="1"/>
</dbReference>
<evidence type="ECO:0000259" key="3">
    <source>
        <dbReference type="PROSITE" id="PS50885"/>
    </source>
</evidence>
<feature type="domain" description="GGDEF" evidence="4">
    <location>
        <begin position="377"/>
        <end position="513"/>
    </location>
</feature>
<dbReference type="RefSeq" id="WP_171097592.1">
    <property type="nucleotide sequence ID" value="NZ_CP053084.1"/>
</dbReference>
<evidence type="ECO:0000259" key="4">
    <source>
        <dbReference type="PROSITE" id="PS50887"/>
    </source>
</evidence>
<dbReference type="Gene3D" id="3.30.70.270">
    <property type="match status" value="1"/>
</dbReference>
<dbReference type="CDD" id="cd01949">
    <property type="entry name" value="GGDEF"/>
    <property type="match status" value="1"/>
</dbReference>
<dbReference type="InterPro" id="IPR000160">
    <property type="entry name" value="GGDEF_dom"/>
</dbReference>
<dbReference type="InterPro" id="IPR050469">
    <property type="entry name" value="Diguanylate_Cyclase"/>
</dbReference>
<dbReference type="PANTHER" id="PTHR45138">
    <property type="entry name" value="REGULATORY COMPONENTS OF SENSORY TRANSDUCTION SYSTEM"/>
    <property type="match status" value="1"/>
</dbReference>
<dbReference type="EMBL" id="CP053084">
    <property type="protein sequence ID" value="QJR28670.1"/>
    <property type="molecule type" value="Genomic_DNA"/>
</dbReference>
<dbReference type="Gene3D" id="6.10.340.10">
    <property type="match status" value="1"/>
</dbReference>
<dbReference type="Gene3D" id="3.30.450.20">
    <property type="entry name" value="PAS domain"/>
    <property type="match status" value="1"/>
</dbReference>
<dbReference type="InterPro" id="IPR029787">
    <property type="entry name" value="Nucleotide_cyclase"/>
</dbReference>
<dbReference type="InterPro" id="IPR043128">
    <property type="entry name" value="Rev_trsase/Diguanyl_cyclase"/>
</dbReference>
<dbReference type="NCBIfam" id="TIGR00254">
    <property type="entry name" value="GGDEF"/>
    <property type="match status" value="1"/>
</dbReference>
<proteinExistence type="predicted"/>
<sequence>MSFKWKWLLTTFVAQLLLGGIFTTIQYIHMGKLAEQDLLRIQESFQSELTKAHLANNSHSLNALSSIVRDFYSRHKPAAVWVNEGSEMAYAMGDVPDDLTPAATPLLSIFDLPNTGQQLKVLFDENEVYRGRNDMLFYLAGVFLLSALACSMILLGLSNTLSARLEDLRSKAMELQSGKIQSRIEVTGRDEISCLGAAFNSMAQAIELQMKAMEESHARSVSEKNRLDMLLSSLASGVAYLDEHFNLLYLNKALAKMLKIEALNPESAKLESVLIQAGVVREQRIRLKDLVTDYFGNHEMPVELNFTDGRVLQFRFAVYNDKIQGAHAVLIVDDVSIRKNVEDLRNEVERDPLTGVLNRRGFDMTLEARLSRLLPGETLGLMFLDLDGFKAVNDTLGHKAGDQILKTSATLLKGATRNVDHVARLGGDEFAIIVARCNIQLLKNIAERIIESFACDKLLVRVRQNHGLTVSCSIGAAMHPLHGHSIQQLLEISDEQMYQAKKAGKNCYRIAGVATELLLGDAAVKV</sequence>
<keyword evidence="2" id="KW-0472">Membrane</keyword>
<keyword evidence="2" id="KW-1133">Transmembrane helix</keyword>